<name>A0A1Y1NCT2_PHOPY</name>
<evidence type="ECO:0000256" key="1">
    <source>
        <dbReference type="ARBA" id="ARBA00024336"/>
    </source>
</evidence>
<dbReference type="Pfam" id="PF19314">
    <property type="entry name" value="DUF5917"/>
    <property type="match status" value="1"/>
</dbReference>
<dbReference type="EMBL" id="GEZM01007125">
    <property type="protein sequence ID" value="JAV95358.1"/>
    <property type="molecule type" value="Transcribed_RNA"/>
</dbReference>
<dbReference type="InterPro" id="IPR045669">
    <property type="entry name" value="FHIP_C"/>
</dbReference>
<dbReference type="PANTHER" id="PTHR21705">
    <property type="entry name" value="RAI16 PROTEIN-RELATED"/>
    <property type="match status" value="1"/>
</dbReference>
<evidence type="ECO:0000259" key="2">
    <source>
        <dbReference type="Pfam" id="PF19314"/>
    </source>
</evidence>
<dbReference type="AlphaFoldDB" id="A0A1Y1NCT2"/>
<comment type="similarity">
    <text evidence="1">Belongs to the FHIP family.</text>
</comment>
<accession>A0A1Y1NCT2</accession>
<dbReference type="PANTHER" id="PTHR21705:SF11">
    <property type="entry name" value="FHIP FAMILY PROTEIN CG3558"/>
    <property type="match status" value="1"/>
</dbReference>
<dbReference type="Pfam" id="PF19311">
    <property type="entry name" value="KELAA"/>
    <property type="match status" value="1"/>
</dbReference>
<sequence length="792" mass="90016">MDWLRNNSFRSLTRQPPRSLLNTTAECDRTACYDSFKEHWSQAFKIIQRSQQLPTHDDVLGVVNYLEQMVTLLLLDTKEVDQITIPVSNSSQCLEHLISENILDKLFEWGIRTGKYTNAVRMEQLKLYEMLLTQSRHLLLVHEPFLRPLLKLLQSCQDEVFSKEIEKQLVSLLYQLCVLLMQNVDLLDLFFSKEQNKSKFIIFSLLISFVHREDSVGMQARDALLLCMSLSKKNKNVAAYILEHSNLCVLLATGLSALYSILPHVLQDVVAPDWHRLTPDDVNDIKDLSTFVTSLEFANAVAQVAHPHIRRQLQEFLYRGFLIPVLGPALLQASVGEKVAATTYLELILRTVTHPGLLYPLLQFLIQQQYDGHRLLHILIQRISAEDDLCLVTIALFETMVEINCEDLMLELVFQYLQPCLHLMLSQRQKLLPLDPHCHSFEKFLHLAPSCCDPAGLSPKVDTRNIHWNHYGSQQSLYGNYHAYLCDARNKIAACQLACSHWSNSYTGCDSTVTQDTNLSESPNSLPSLGESSGYESLKIKLDDAIEDLPSWQISQNETASNKQCNLNEHLNENGDQLCTSSTAGPFITVVLDKLNTMISNTLYVNLHLTGLISRLAVYSQPLLRTYLLDHSLVLQPDVPSLFQIIGATKQKIDEYMNRQTDSKSLIKQARSFLQERETRLVNARRSTLESKNLAATTTTADTFEPFQRNGPKRRSFTSPLSSFSNMFTRRVSHTETSIQLVSPSEDTAYTQLKFNEPQQVALCAVVLDEWVKELAALAQEHTIAQLSALFK</sequence>
<reference evidence="3" key="1">
    <citation type="journal article" date="2016" name="Sci. Rep.">
        <title>Molecular characterization of firefly nuptial gifts: a multi-omics approach sheds light on postcopulatory sexual selection.</title>
        <authorList>
            <person name="Al-Wathiqui N."/>
            <person name="Fallon T.R."/>
            <person name="South A."/>
            <person name="Weng J.K."/>
            <person name="Lewis S.M."/>
        </authorList>
    </citation>
    <scope>NUCLEOTIDE SEQUENCE</scope>
</reference>
<proteinExistence type="inferred from homology"/>
<dbReference type="InterPro" id="IPR045668">
    <property type="entry name" value="FHIP_KELAA_motif"/>
</dbReference>
<dbReference type="Pfam" id="PF10257">
    <property type="entry name" value="RAI16-like"/>
    <property type="match status" value="1"/>
</dbReference>
<feature type="domain" description="FHF complex subunit HOOK-interacting protein C-terminal" evidence="2">
    <location>
        <begin position="585"/>
        <end position="677"/>
    </location>
</feature>
<evidence type="ECO:0000313" key="3">
    <source>
        <dbReference type="EMBL" id="JAV95358.1"/>
    </source>
</evidence>
<protein>
    <recommendedName>
        <fullName evidence="2">FHF complex subunit HOOK-interacting protein C-terminal domain-containing protein</fullName>
    </recommendedName>
</protein>
<organism evidence="3">
    <name type="scientific">Photinus pyralis</name>
    <name type="common">Common eastern firefly</name>
    <name type="synonym">Lampyris pyralis</name>
    <dbReference type="NCBI Taxonomy" id="7054"/>
    <lineage>
        <taxon>Eukaryota</taxon>
        <taxon>Metazoa</taxon>
        <taxon>Ecdysozoa</taxon>
        <taxon>Arthropoda</taxon>
        <taxon>Hexapoda</taxon>
        <taxon>Insecta</taxon>
        <taxon>Pterygota</taxon>
        <taxon>Neoptera</taxon>
        <taxon>Endopterygota</taxon>
        <taxon>Coleoptera</taxon>
        <taxon>Polyphaga</taxon>
        <taxon>Elateriformia</taxon>
        <taxon>Elateroidea</taxon>
        <taxon>Lampyridae</taxon>
        <taxon>Lampyrinae</taxon>
        <taxon>Photinus</taxon>
    </lineage>
</organism>
<dbReference type="InterPro" id="IPR019384">
    <property type="entry name" value="FHIP"/>
</dbReference>